<dbReference type="OrthoDB" id="17066at2759"/>
<proteinExistence type="predicted"/>
<accession>A0A9P0XA30</accession>
<dbReference type="Proteomes" id="UP001152562">
    <property type="component" value="Unassembled WGS sequence"/>
</dbReference>
<sequence>MNKTPSKHTDNSYIFTAKEVTSPNKDSPGICRTVYTHVANLHNLLSDWEKLKEKGTKVTKSVSALKLHECTDDYYPHQLHPLMEMLLEALNGLRNIVEGVIIINKQLKALAVLDKSNDGVIFTWTIQKFSTTVDEICTTLCKEIHLKEIVTENLAHCRNESLIEVYVSAWELEAYYNIEMSAYLFADIGLLGIP</sequence>
<evidence type="ECO:0000313" key="2">
    <source>
        <dbReference type="Proteomes" id="UP001152562"/>
    </source>
</evidence>
<dbReference type="EMBL" id="CALOZG010000005">
    <property type="protein sequence ID" value="CAH4026910.1"/>
    <property type="molecule type" value="Genomic_DNA"/>
</dbReference>
<protein>
    <recommendedName>
        <fullName evidence="3">Cyclin-dependent kinase 2-interacting protein</fullName>
    </recommendedName>
</protein>
<organism evidence="1 2">
    <name type="scientific">Pieris brassicae</name>
    <name type="common">White butterfly</name>
    <name type="synonym">Large white butterfly</name>
    <dbReference type="NCBI Taxonomy" id="7116"/>
    <lineage>
        <taxon>Eukaryota</taxon>
        <taxon>Metazoa</taxon>
        <taxon>Ecdysozoa</taxon>
        <taxon>Arthropoda</taxon>
        <taxon>Hexapoda</taxon>
        <taxon>Insecta</taxon>
        <taxon>Pterygota</taxon>
        <taxon>Neoptera</taxon>
        <taxon>Endopterygota</taxon>
        <taxon>Lepidoptera</taxon>
        <taxon>Glossata</taxon>
        <taxon>Ditrysia</taxon>
        <taxon>Papilionoidea</taxon>
        <taxon>Pieridae</taxon>
        <taxon>Pierinae</taxon>
        <taxon>Pieris</taxon>
    </lineage>
</organism>
<gene>
    <name evidence="1" type="ORF">PIBRA_LOCUS4461</name>
</gene>
<name>A0A9P0XA30_PIEBR</name>
<comment type="caution">
    <text evidence="1">The sequence shown here is derived from an EMBL/GenBank/DDBJ whole genome shotgun (WGS) entry which is preliminary data.</text>
</comment>
<evidence type="ECO:0000313" key="1">
    <source>
        <dbReference type="EMBL" id="CAH4026910.1"/>
    </source>
</evidence>
<evidence type="ECO:0008006" key="3">
    <source>
        <dbReference type="Google" id="ProtNLM"/>
    </source>
</evidence>
<reference evidence="1" key="1">
    <citation type="submission" date="2022-05" db="EMBL/GenBank/DDBJ databases">
        <authorList>
            <person name="Okamura Y."/>
        </authorList>
    </citation>
    <scope>NUCLEOTIDE SEQUENCE</scope>
</reference>
<keyword evidence="2" id="KW-1185">Reference proteome</keyword>
<dbReference type="AlphaFoldDB" id="A0A9P0XA30"/>